<feature type="domain" description="HTH luxR-type" evidence="4">
    <location>
        <begin position="145"/>
        <end position="210"/>
    </location>
</feature>
<evidence type="ECO:0000313" key="5">
    <source>
        <dbReference type="EMBL" id="BDD53187.1"/>
    </source>
</evidence>
<proteinExistence type="predicted"/>
<reference evidence="5 6" key="1">
    <citation type="submission" date="2021-12" db="EMBL/GenBank/DDBJ databases">
        <title>Complete genome sequence of Phytobacter diazotrophicus TA9734.</title>
        <authorList>
            <person name="Kubota H."/>
            <person name="Nakayama Y."/>
            <person name="Ariyoshi T."/>
        </authorList>
    </citation>
    <scope>NUCLEOTIDE SEQUENCE [LARGE SCALE GENOMIC DNA]</scope>
    <source>
        <strain evidence="5 6">TA9734</strain>
    </source>
</reference>
<dbReference type="PROSITE" id="PS50043">
    <property type="entry name" value="HTH_LUXR_2"/>
    <property type="match status" value="1"/>
</dbReference>
<dbReference type="SUPFAM" id="SSF46894">
    <property type="entry name" value="C-terminal effector domain of the bipartite response regulators"/>
    <property type="match status" value="1"/>
</dbReference>
<evidence type="ECO:0000256" key="3">
    <source>
        <dbReference type="ARBA" id="ARBA00023163"/>
    </source>
</evidence>
<dbReference type="PANTHER" id="PTHR44688:SF16">
    <property type="entry name" value="DNA-BINDING TRANSCRIPTIONAL ACTIVATOR DEVR_DOSR"/>
    <property type="match status" value="1"/>
</dbReference>
<keyword evidence="2" id="KW-0238">DNA-binding</keyword>
<keyword evidence="3" id="KW-0804">Transcription</keyword>
<dbReference type="NCBIfam" id="NF008548">
    <property type="entry name" value="PRK11475.1"/>
    <property type="match status" value="1"/>
</dbReference>
<evidence type="ECO:0000256" key="2">
    <source>
        <dbReference type="ARBA" id="ARBA00023125"/>
    </source>
</evidence>
<dbReference type="Pfam" id="PF00196">
    <property type="entry name" value="GerE"/>
    <property type="match status" value="1"/>
</dbReference>
<gene>
    <name evidence="5" type="ORF">PDTA9734_46740</name>
</gene>
<dbReference type="InterPro" id="IPR016032">
    <property type="entry name" value="Sig_transdc_resp-reg_C-effctor"/>
</dbReference>
<protein>
    <submittedName>
        <fullName evidence="5">Helix-turn-helix transcriptional regulator</fullName>
    </submittedName>
</protein>
<dbReference type="InterPro" id="IPR036388">
    <property type="entry name" value="WH-like_DNA-bd_sf"/>
</dbReference>
<keyword evidence="1" id="KW-0805">Transcription regulation</keyword>
<dbReference type="CDD" id="cd06170">
    <property type="entry name" value="LuxR_C_like"/>
    <property type="match status" value="1"/>
</dbReference>
<dbReference type="PRINTS" id="PR00038">
    <property type="entry name" value="HTHLUXR"/>
</dbReference>
<accession>A0ABM7W0W5</accession>
<keyword evidence="6" id="KW-1185">Reference proteome</keyword>
<dbReference type="Proteomes" id="UP001320460">
    <property type="component" value="Chromosome"/>
</dbReference>
<dbReference type="SMART" id="SM00421">
    <property type="entry name" value="HTH_LUXR"/>
    <property type="match status" value="1"/>
</dbReference>
<dbReference type="EMBL" id="AP025334">
    <property type="protein sequence ID" value="BDD53187.1"/>
    <property type="molecule type" value="Genomic_DNA"/>
</dbReference>
<name>A0ABM7W0W5_9ENTR</name>
<dbReference type="InterPro" id="IPR000792">
    <property type="entry name" value="Tscrpt_reg_LuxR_C"/>
</dbReference>
<evidence type="ECO:0000256" key="1">
    <source>
        <dbReference type="ARBA" id="ARBA00023015"/>
    </source>
</evidence>
<sequence>MEISAGKKHVAVIERCMMSEAGLRHLFASPAMKSYHFHFFNSHKAFVEAQKKTPFFSVIYSLSSMRELRRECLLCLHALSLTNPGIQRIVLADDDREARLVSRLSPSRLHGVLSKSASLPILLGHICTLLGETRRVNENVVNHWYVSQNRTLSPTERAILQCMTRGLSMPEIAVHLERNIKTIRAHKFNAMAKLGVNSDVGLLNAADILTWVPAAAALKGAQSLA</sequence>
<dbReference type="Gene3D" id="1.10.10.10">
    <property type="entry name" value="Winged helix-like DNA-binding domain superfamily/Winged helix DNA-binding domain"/>
    <property type="match status" value="1"/>
</dbReference>
<organism evidence="5 6">
    <name type="scientific">Phytobacter diazotrophicus</name>
    <dbReference type="NCBI Taxonomy" id="395631"/>
    <lineage>
        <taxon>Bacteria</taxon>
        <taxon>Pseudomonadati</taxon>
        <taxon>Pseudomonadota</taxon>
        <taxon>Gammaproteobacteria</taxon>
        <taxon>Enterobacterales</taxon>
        <taxon>Enterobacteriaceae</taxon>
        <taxon>Phytobacter</taxon>
    </lineage>
</organism>
<dbReference type="PANTHER" id="PTHR44688">
    <property type="entry name" value="DNA-BINDING TRANSCRIPTIONAL ACTIVATOR DEVR_DOSR"/>
    <property type="match status" value="1"/>
</dbReference>
<evidence type="ECO:0000259" key="4">
    <source>
        <dbReference type="PROSITE" id="PS50043"/>
    </source>
</evidence>
<evidence type="ECO:0000313" key="6">
    <source>
        <dbReference type="Proteomes" id="UP001320460"/>
    </source>
</evidence>